<accession>A0A835CMI1</accession>
<dbReference type="CDD" id="cd06526">
    <property type="entry name" value="metazoan_ACD"/>
    <property type="match status" value="1"/>
</dbReference>
<dbReference type="Pfam" id="PF00011">
    <property type="entry name" value="HSP20"/>
    <property type="match status" value="1"/>
</dbReference>
<dbReference type="GO" id="GO:0005737">
    <property type="term" value="C:cytoplasm"/>
    <property type="evidence" value="ECO:0007669"/>
    <property type="project" value="TreeGrafter"/>
</dbReference>
<dbReference type="PRINTS" id="PR00299">
    <property type="entry name" value="ACRYSTALLIN"/>
</dbReference>
<evidence type="ECO:0000256" key="5">
    <source>
        <dbReference type="SAM" id="MobiDB-lite"/>
    </source>
</evidence>
<dbReference type="GO" id="GO:0042026">
    <property type="term" value="P:protein refolding"/>
    <property type="evidence" value="ECO:0007669"/>
    <property type="project" value="TreeGrafter"/>
</dbReference>
<evidence type="ECO:0000313" key="7">
    <source>
        <dbReference type="EMBL" id="KAF7989312.1"/>
    </source>
</evidence>
<reference evidence="7 8" key="1">
    <citation type="submission" date="2020-08" db="EMBL/GenBank/DDBJ databases">
        <title>Aphidius gifuensis genome sequencing and assembly.</title>
        <authorList>
            <person name="Du Z."/>
        </authorList>
    </citation>
    <scope>NUCLEOTIDE SEQUENCE [LARGE SCALE GENOMIC DNA]</scope>
    <source>
        <strain evidence="7">YNYX2018</strain>
        <tissue evidence="7">Adults</tissue>
    </source>
</reference>
<dbReference type="Gene3D" id="2.60.40.790">
    <property type="match status" value="1"/>
</dbReference>
<feature type="compositionally biased region" description="Low complexity" evidence="5">
    <location>
        <begin position="189"/>
        <end position="201"/>
    </location>
</feature>
<dbReference type="PANTHER" id="PTHR45640:SF26">
    <property type="entry name" value="RE23625P"/>
    <property type="match status" value="1"/>
</dbReference>
<dbReference type="Gene3D" id="3.30.1370.230">
    <property type="entry name" value="Stn1, C-terminal wHTH domain"/>
    <property type="match status" value="1"/>
</dbReference>
<dbReference type="OrthoDB" id="1431247at2759"/>
<keyword evidence="8" id="KW-1185">Reference proteome</keyword>
<dbReference type="GO" id="GO:0005634">
    <property type="term" value="C:nucleus"/>
    <property type="evidence" value="ECO:0007669"/>
    <property type="project" value="TreeGrafter"/>
</dbReference>
<feature type="binding site" evidence="2">
    <location>
        <position position="121"/>
    </location>
    <ligand>
        <name>Zn(2+)</name>
        <dbReference type="ChEBI" id="CHEBI:29105"/>
        <label>1</label>
    </ligand>
</feature>
<feature type="compositionally biased region" description="Basic and acidic residues" evidence="5">
    <location>
        <begin position="211"/>
        <end position="231"/>
    </location>
</feature>
<feature type="binding site" evidence="2">
    <location>
        <position position="114"/>
    </location>
    <ligand>
        <name>Zn(2+)</name>
        <dbReference type="ChEBI" id="CHEBI:29105"/>
        <label>1</label>
    </ligand>
</feature>
<dbReference type="InterPro" id="IPR001436">
    <property type="entry name" value="Alpha-crystallin/sHSP_animal"/>
</dbReference>
<sequence length="231" mass="26218">MSLVPMLFSNWWEDLDHPHHVFDQDFGVGLSHDQLLTPQLLQAYMSPAERRLLARPFVNYARPWAELLRNAESATSTVKPDKDKFQVILDVQQFKPEEIEVKVIDKFITVDAHHEEQQDEHGWISRKFQRKYLIPDDCDPALIKSALSSDGVLTLTAPKKAELTDGNERKIPIEITGKPAIRETEKSTDASSSETSVETSTGNKKSSSVKVVRDEQVGPKDVKRRKKDVEA</sequence>
<evidence type="ECO:0000256" key="1">
    <source>
        <dbReference type="PIRNR" id="PIRNR036514"/>
    </source>
</evidence>
<keyword evidence="2" id="KW-0479">Metal-binding</keyword>
<name>A0A835CMI1_APHGI</name>
<evidence type="ECO:0000256" key="2">
    <source>
        <dbReference type="PIRSR" id="PIRSR036514-1"/>
    </source>
</evidence>
<dbReference type="InterPro" id="IPR038240">
    <property type="entry name" value="Stn1_C_sf"/>
</dbReference>
<comment type="caution">
    <text evidence="7">The sequence shown here is derived from an EMBL/GenBank/DDBJ whole genome shotgun (WGS) entry which is preliminary data.</text>
</comment>
<evidence type="ECO:0000259" key="6">
    <source>
        <dbReference type="PROSITE" id="PS01031"/>
    </source>
</evidence>
<dbReference type="EMBL" id="JACMRX010000005">
    <property type="protein sequence ID" value="KAF7989312.1"/>
    <property type="molecule type" value="Genomic_DNA"/>
</dbReference>
<evidence type="ECO:0000256" key="4">
    <source>
        <dbReference type="RuleBase" id="RU003616"/>
    </source>
</evidence>
<gene>
    <name evidence="7" type="ORF">HCN44_007986</name>
</gene>
<dbReference type="SUPFAM" id="SSF49764">
    <property type="entry name" value="HSP20-like chaperones"/>
    <property type="match status" value="1"/>
</dbReference>
<comment type="similarity">
    <text evidence="1 3 4">Belongs to the small heat shock protein (HSP20) family.</text>
</comment>
<dbReference type="AlphaFoldDB" id="A0A835CMI1"/>
<dbReference type="InterPro" id="IPR055269">
    <property type="entry name" value="Alpha-crystallin/HSP_16"/>
</dbReference>
<dbReference type="PROSITE" id="PS01031">
    <property type="entry name" value="SHSP"/>
    <property type="match status" value="1"/>
</dbReference>
<dbReference type="PIRSF" id="PIRSF036514">
    <property type="entry name" value="Sm_HSP_B1"/>
    <property type="match status" value="1"/>
</dbReference>
<dbReference type="GO" id="GO:0009408">
    <property type="term" value="P:response to heat"/>
    <property type="evidence" value="ECO:0007669"/>
    <property type="project" value="UniProtKB-ARBA"/>
</dbReference>
<keyword evidence="2" id="KW-0862">Zinc</keyword>
<dbReference type="GO" id="GO:0051082">
    <property type="term" value="F:unfolded protein binding"/>
    <property type="evidence" value="ECO:0007669"/>
    <property type="project" value="TreeGrafter"/>
</dbReference>
<organism evidence="7 8">
    <name type="scientific">Aphidius gifuensis</name>
    <name type="common">Parasitoid wasp</name>
    <dbReference type="NCBI Taxonomy" id="684658"/>
    <lineage>
        <taxon>Eukaryota</taxon>
        <taxon>Metazoa</taxon>
        <taxon>Ecdysozoa</taxon>
        <taxon>Arthropoda</taxon>
        <taxon>Hexapoda</taxon>
        <taxon>Insecta</taxon>
        <taxon>Pterygota</taxon>
        <taxon>Neoptera</taxon>
        <taxon>Endopterygota</taxon>
        <taxon>Hymenoptera</taxon>
        <taxon>Apocrita</taxon>
        <taxon>Ichneumonoidea</taxon>
        <taxon>Braconidae</taxon>
        <taxon>Aphidiinae</taxon>
        <taxon>Aphidius</taxon>
    </lineage>
</organism>
<dbReference type="InterPro" id="IPR002068">
    <property type="entry name" value="A-crystallin/Hsp20_dom"/>
</dbReference>
<dbReference type="GO" id="GO:0046872">
    <property type="term" value="F:metal ion binding"/>
    <property type="evidence" value="ECO:0007669"/>
    <property type="project" value="UniProtKB-KW"/>
</dbReference>
<proteinExistence type="inferred from homology"/>
<feature type="binding site" evidence="2">
    <location>
        <position position="116"/>
    </location>
    <ligand>
        <name>Zn(2+)</name>
        <dbReference type="ChEBI" id="CHEBI:29105"/>
        <label>1</label>
    </ligand>
</feature>
<dbReference type="InterPro" id="IPR008978">
    <property type="entry name" value="HSP20-like_chaperone"/>
</dbReference>
<dbReference type="PANTHER" id="PTHR45640">
    <property type="entry name" value="HEAT SHOCK PROTEIN HSP-12.2-RELATED"/>
    <property type="match status" value="1"/>
</dbReference>
<evidence type="ECO:0000256" key="3">
    <source>
        <dbReference type="PROSITE-ProRule" id="PRU00285"/>
    </source>
</evidence>
<feature type="domain" description="SHSP" evidence="6">
    <location>
        <begin position="67"/>
        <end position="176"/>
    </location>
</feature>
<protein>
    <recommendedName>
        <fullName evidence="6">SHSP domain-containing protein</fullName>
    </recommendedName>
</protein>
<feature type="region of interest" description="Disordered" evidence="5">
    <location>
        <begin position="178"/>
        <end position="231"/>
    </location>
</feature>
<evidence type="ECO:0000313" key="8">
    <source>
        <dbReference type="Proteomes" id="UP000639338"/>
    </source>
</evidence>
<dbReference type="Proteomes" id="UP000639338">
    <property type="component" value="Unassembled WGS sequence"/>
</dbReference>